<protein>
    <recommendedName>
        <fullName evidence="9">Lipoprotein</fullName>
    </recommendedName>
</protein>
<evidence type="ECO:0000256" key="6">
    <source>
        <dbReference type="ARBA" id="ARBA00023288"/>
    </source>
</evidence>
<keyword evidence="5" id="KW-0998">Cell outer membrane</keyword>
<accession>A0A858Q6H2</accession>
<reference evidence="8" key="1">
    <citation type="submission" date="2019-12" db="EMBL/GenBank/DDBJ databases">
        <authorList>
            <person name="Awala S.I."/>
            <person name="Rhee S.K."/>
        </authorList>
    </citation>
    <scope>NUCLEOTIDE SEQUENCE [LARGE SCALE GENOMIC DNA]</scope>
    <source>
        <strain evidence="8">IM1</strain>
    </source>
</reference>
<keyword evidence="8" id="KW-1185">Reference proteome</keyword>
<keyword evidence="6" id="KW-0449">Lipoprotein</keyword>
<keyword evidence="2" id="KW-0732">Signal</keyword>
<dbReference type="AlphaFoldDB" id="A0A858Q6H2"/>
<dbReference type="EMBL" id="CP046565">
    <property type="protein sequence ID" value="QJD29417.1"/>
    <property type="molecule type" value="Genomic_DNA"/>
</dbReference>
<dbReference type="PROSITE" id="PS51257">
    <property type="entry name" value="PROKAR_LIPOPROTEIN"/>
    <property type="match status" value="1"/>
</dbReference>
<evidence type="ECO:0000256" key="3">
    <source>
        <dbReference type="ARBA" id="ARBA00023136"/>
    </source>
</evidence>
<evidence type="ECO:0000256" key="1">
    <source>
        <dbReference type="ARBA" id="ARBA00004459"/>
    </source>
</evidence>
<keyword evidence="4" id="KW-0564">Palmitate</keyword>
<evidence type="ECO:0000313" key="8">
    <source>
        <dbReference type="Proteomes" id="UP000503004"/>
    </source>
</evidence>
<comment type="subcellular location">
    <subcellularLocation>
        <location evidence="1">Cell outer membrane</location>
        <topology evidence="1">Lipid-anchor</topology>
    </subcellularLocation>
</comment>
<dbReference type="InterPro" id="IPR032831">
    <property type="entry name" value="LptM_cons"/>
</dbReference>
<evidence type="ECO:0000256" key="2">
    <source>
        <dbReference type="ARBA" id="ARBA00022729"/>
    </source>
</evidence>
<keyword evidence="3" id="KW-0472">Membrane</keyword>
<evidence type="ECO:0008006" key="9">
    <source>
        <dbReference type="Google" id="ProtNLM"/>
    </source>
</evidence>
<evidence type="ECO:0000313" key="7">
    <source>
        <dbReference type="EMBL" id="QJD29417.1"/>
    </source>
</evidence>
<proteinExistence type="predicted"/>
<evidence type="ECO:0000256" key="4">
    <source>
        <dbReference type="ARBA" id="ARBA00023139"/>
    </source>
</evidence>
<dbReference type="Pfam" id="PF13627">
    <property type="entry name" value="LptM_cons"/>
    <property type="match status" value="1"/>
</dbReference>
<name>A0A858Q6H2_9GAMM</name>
<sequence>MSKNHPILWLAVALVLLLGACGQKGPLYLPDREPAPAKKQKS</sequence>
<dbReference type="KEGG" id="metu:GNH96_05200"/>
<dbReference type="NCBIfam" id="NF047847">
    <property type="entry name" value="SS_mature_LptM"/>
    <property type="match status" value="1"/>
</dbReference>
<gene>
    <name evidence="7" type="ORF">GNH96_05200</name>
</gene>
<evidence type="ECO:0000256" key="5">
    <source>
        <dbReference type="ARBA" id="ARBA00023237"/>
    </source>
</evidence>
<dbReference type="GO" id="GO:0009279">
    <property type="term" value="C:cell outer membrane"/>
    <property type="evidence" value="ECO:0007669"/>
    <property type="project" value="UniProtKB-SubCell"/>
</dbReference>
<organism evidence="7 8">
    <name type="scientific">Methylococcus geothermalis</name>
    <dbReference type="NCBI Taxonomy" id="2681310"/>
    <lineage>
        <taxon>Bacteria</taxon>
        <taxon>Pseudomonadati</taxon>
        <taxon>Pseudomonadota</taxon>
        <taxon>Gammaproteobacteria</taxon>
        <taxon>Methylococcales</taxon>
        <taxon>Methylococcaceae</taxon>
        <taxon>Methylococcus</taxon>
    </lineage>
</organism>
<dbReference type="RefSeq" id="WP_169602703.1">
    <property type="nucleotide sequence ID" value="NZ_CP046565.1"/>
</dbReference>
<dbReference type="Proteomes" id="UP000503004">
    <property type="component" value="Chromosome"/>
</dbReference>